<evidence type="ECO:0000256" key="1">
    <source>
        <dbReference type="ARBA" id="ARBA00022505"/>
    </source>
</evidence>
<sequence length="382" mass="41502">MKNALRSGELQPFSTSWSEGREPRPELVHTVGLEKCVQMGRRAMDWDKKYNNPQWHAVPGKPHLRKGIGIATVMQGTAIPYLDMGGAYIKMNDDGSFNMMVGATDLGTGSDTILGQMAAEILGVPLDDILVYSSDTDFTPFDKGAYASSTTYISGTAATKAAKMAAERIKIRAARMLSTEKKVIEPEEIKLHDKKAIAPDGRFVTMKEIGYNSLHHADQEQIAGIASYVAPSSPPPFAAQFAEVTVDIETGKLTVDKLVMAVDAGKIVNPITASGQIEGGMSQALGYAVCEEMLYDEKGQAREKDLLDYHIFRADEMPEMHTIFVETYEPTHPFGAKAVAEIPLDGVAPAVGNAIFDACGADLHQNPATPERILKAINEKRK</sequence>
<dbReference type="GO" id="GO:0005506">
    <property type="term" value="F:iron ion binding"/>
    <property type="evidence" value="ECO:0007669"/>
    <property type="project" value="InterPro"/>
</dbReference>
<comment type="caution">
    <text evidence="4">The sequence shown here is derived from an EMBL/GenBank/DDBJ whole genome shotgun (WGS) entry which is preliminary data.</text>
</comment>
<dbReference type="Pfam" id="PF20256">
    <property type="entry name" value="MoCoBD_2"/>
    <property type="match status" value="1"/>
</dbReference>
<feature type="region of interest" description="Disordered" evidence="2">
    <location>
        <begin position="1"/>
        <end position="25"/>
    </location>
</feature>
<evidence type="ECO:0000259" key="3">
    <source>
        <dbReference type="Pfam" id="PF20256"/>
    </source>
</evidence>
<evidence type="ECO:0000256" key="2">
    <source>
        <dbReference type="SAM" id="MobiDB-lite"/>
    </source>
</evidence>
<accession>A0A645CD54</accession>
<dbReference type="PANTHER" id="PTHR11908:SF132">
    <property type="entry name" value="ALDEHYDE OXIDASE 1-RELATED"/>
    <property type="match status" value="1"/>
</dbReference>
<dbReference type="InterPro" id="IPR046867">
    <property type="entry name" value="AldOxase/xan_DH_MoCoBD2"/>
</dbReference>
<protein>
    <submittedName>
        <fullName evidence="4">Putative xanthine dehydrogenase molybdenum-binding subunit XdhA</fullName>
        <ecNumber evidence="4">1.17.1.4</ecNumber>
    </submittedName>
</protein>
<dbReference type="InterPro" id="IPR037165">
    <property type="entry name" value="AldOxase/xan_DH_Mopterin-bd_sf"/>
</dbReference>
<dbReference type="SUPFAM" id="SSF56003">
    <property type="entry name" value="Molybdenum cofactor-binding domain"/>
    <property type="match status" value="1"/>
</dbReference>
<dbReference type="AlphaFoldDB" id="A0A645CD54"/>
<name>A0A645CD54_9ZZZZ</name>
<evidence type="ECO:0000313" key="4">
    <source>
        <dbReference type="EMBL" id="MPM74850.1"/>
    </source>
</evidence>
<keyword evidence="4" id="KW-0560">Oxidoreductase</keyword>
<dbReference type="InterPro" id="IPR016208">
    <property type="entry name" value="Ald_Oxase/xanthine_DH-like"/>
</dbReference>
<organism evidence="4">
    <name type="scientific">bioreactor metagenome</name>
    <dbReference type="NCBI Taxonomy" id="1076179"/>
    <lineage>
        <taxon>unclassified sequences</taxon>
        <taxon>metagenomes</taxon>
        <taxon>ecological metagenomes</taxon>
    </lineage>
</organism>
<dbReference type="EMBL" id="VSSQ01026231">
    <property type="protein sequence ID" value="MPM74850.1"/>
    <property type="molecule type" value="Genomic_DNA"/>
</dbReference>
<dbReference type="GO" id="GO:0004854">
    <property type="term" value="F:xanthine dehydrogenase activity"/>
    <property type="evidence" value="ECO:0007669"/>
    <property type="project" value="UniProtKB-EC"/>
</dbReference>
<keyword evidence="1" id="KW-0500">Molybdenum</keyword>
<gene>
    <name evidence="4" type="primary">xdhA_21</name>
    <name evidence="4" type="ORF">SDC9_121839</name>
</gene>
<dbReference type="Gene3D" id="3.30.365.10">
    <property type="entry name" value="Aldehyde oxidase/xanthine dehydrogenase, molybdopterin binding domain"/>
    <property type="match status" value="2"/>
</dbReference>
<feature type="domain" description="Aldehyde oxidase/xanthine dehydrogenase second molybdopterin binding" evidence="3">
    <location>
        <begin position="41"/>
        <end position="318"/>
    </location>
</feature>
<reference evidence="4" key="1">
    <citation type="submission" date="2019-08" db="EMBL/GenBank/DDBJ databases">
        <authorList>
            <person name="Kucharzyk K."/>
            <person name="Murdoch R.W."/>
            <person name="Higgins S."/>
            <person name="Loffler F."/>
        </authorList>
    </citation>
    <scope>NUCLEOTIDE SEQUENCE</scope>
</reference>
<dbReference type="EC" id="1.17.1.4" evidence="4"/>
<proteinExistence type="predicted"/>
<dbReference type="PANTHER" id="PTHR11908">
    <property type="entry name" value="XANTHINE DEHYDROGENASE"/>
    <property type="match status" value="1"/>
</dbReference>